<comment type="caution">
    <text evidence="2">The sequence shown here is derived from an EMBL/GenBank/DDBJ whole genome shotgun (WGS) entry which is preliminary data.</text>
</comment>
<feature type="transmembrane region" description="Helical" evidence="1">
    <location>
        <begin position="21"/>
        <end position="41"/>
    </location>
</feature>
<dbReference type="Gene3D" id="2.60.40.10">
    <property type="entry name" value="Immunoglobulins"/>
    <property type="match status" value="2"/>
</dbReference>
<dbReference type="AlphaFoldDB" id="A0A0G1F5U7"/>
<keyword evidence="1" id="KW-0812">Transmembrane</keyword>
<dbReference type="Pfam" id="PF09136">
    <property type="entry name" value="Glucodextran_B"/>
    <property type="match status" value="2"/>
</dbReference>
<name>A0A0G1F5U7_9BACT</name>
<organism evidence="2 3">
    <name type="scientific">Candidatus Woesebacteria bacterium GW2011_GWA1_43_12</name>
    <dbReference type="NCBI Taxonomy" id="1618557"/>
    <lineage>
        <taxon>Bacteria</taxon>
        <taxon>Candidatus Woeseibacteriota</taxon>
    </lineage>
</organism>
<keyword evidence="1" id="KW-0472">Membrane</keyword>
<dbReference type="Proteomes" id="UP000034669">
    <property type="component" value="Unassembled WGS sequence"/>
</dbReference>
<protein>
    <submittedName>
        <fullName evidence="2">Uncharacterized protein</fullName>
    </submittedName>
</protein>
<gene>
    <name evidence="2" type="ORF">UV66_C0002G0038</name>
</gene>
<sequence length="240" mass="26320">MARYPSYSRLNWAEERRLRRKVWFLGTISVLLLVAFVVWGIPNLFNLISSVRNSGDRLSSGSDTLAPAQPFIFALPQATNSAELFVSGTSESDAKVEINVNGRLQTSTTSDKSGLFKSSRIVLSDGSNNIKVIATDKAGNRSLPSQELKIIFDNTKPQINIDQPQDGQKFVGVRQQNTTISGKINKRASLAINQRFVYVSPDGSFTTSLSLSNGENLIIAIATDSAGNYDTRQIKVTFEP</sequence>
<keyword evidence="1" id="KW-1133">Transmembrane helix</keyword>
<accession>A0A0G1F5U7</accession>
<evidence type="ECO:0000256" key="1">
    <source>
        <dbReference type="SAM" id="Phobius"/>
    </source>
</evidence>
<proteinExistence type="predicted"/>
<dbReference type="InterPro" id="IPR013783">
    <property type="entry name" value="Ig-like_fold"/>
</dbReference>
<evidence type="ECO:0000313" key="2">
    <source>
        <dbReference type="EMBL" id="KKS90561.1"/>
    </source>
</evidence>
<dbReference type="NCBIfam" id="NF033510">
    <property type="entry name" value="Ca_tandemer"/>
    <property type="match status" value="1"/>
</dbReference>
<reference evidence="2 3" key="1">
    <citation type="journal article" date="2015" name="Nature">
        <title>rRNA introns, odd ribosomes, and small enigmatic genomes across a large radiation of phyla.</title>
        <authorList>
            <person name="Brown C.T."/>
            <person name="Hug L.A."/>
            <person name="Thomas B.C."/>
            <person name="Sharon I."/>
            <person name="Castelle C.J."/>
            <person name="Singh A."/>
            <person name="Wilkins M.J."/>
            <person name="Williams K.H."/>
            <person name="Banfield J.F."/>
        </authorList>
    </citation>
    <scope>NUCLEOTIDE SEQUENCE [LARGE SCALE GENOMIC DNA]</scope>
</reference>
<dbReference type="EMBL" id="LCFI01000002">
    <property type="protein sequence ID" value="KKS90561.1"/>
    <property type="molecule type" value="Genomic_DNA"/>
</dbReference>
<evidence type="ECO:0000313" key="3">
    <source>
        <dbReference type="Proteomes" id="UP000034669"/>
    </source>
</evidence>